<dbReference type="Pfam" id="PF01529">
    <property type="entry name" value="DHHC"/>
    <property type="match status" value="1"/>
</dbReference>
<feature type="transmembrane region" description="Helical" evidence="10">
    <location>
        <begin position="46"/>
        <end position="66"/>
    </location>
</feature>
<evidence type="ECO:0000256" key="8">
    <source>
        <dbReference type="ARBA" id="ARBA00023288"/>
    </source>
</evidence>
<sequence length="278" mass="30982">MDEKAIRLLVWQQRAIQLLYFLLHAAHVLIVLQLPRLQYNAFNRVLYIGGLGSALLTLYVTLYLSASQAAGTDGLTDGALLEGPQNKDPQQGKFCYYCRREFPRGWDHHCVFIGTCVARHNHRIFWLFLIVQWVGIVATFHFIFTARSTDLPLPNSWKLDGKAVLFQCFCLLGLLLWLFFVGSLLAFHTVLAVTGLTSRDVLKSGPCTGFPTPTGALATRQGRQTLCSRMPKSVGAAMANFVGFITADGSQAALWLAQDSSCCRYLDKAFDNDLYSCC</sequence>
<evidence type="ECO:0000313" key="13">
    <source>
        <dbReference type="Proteomes" id="UP000815325"/>
    </source>
</evidence>
<keyword evidence="13" id="KW-1185">Reference proteome</keyword>
<evidence type="ECO:0000256" key="5">
    <source>
        <dbReference type="ARBA" id="ARBA00022989"/>
    </source>
</evidence>
<dbReference type="EC" id="2.3.1.225" evidence="10"/>
<keyword evidence="4 10" id="KW-0812">Transmembrane</keyword>
<evidence type="ECO:0000256" key="4">
    <source>
        <dbReference type="ARBA" id="ARBA00022692"/>
    </source>
</evidence>
<gene>
    <name evidence="12" type="ORF">DUNSADRAFT_8111</name>
</gene>
<evidence type="ECO:0000256" key="10">
    <source>
        <dbReference type="RuleBase" id="RU079119"/>
    </source>
</evidence>
<comment type="caution">
    <text evidence="12">The sequence shown here is derived from an EMBL/GenBank/DDBJ whole genome shotgun (WGS) entry which is preliminary data.</text>
</comment>
<keyword evidence="5 10" id="KW-1133">Transmembrane helix</keyword>
<dbReference type="PANTHER" id="PTHR22883:SF301">
    <property type="entry name" value="PALMITOYLTRANSFERASE ZDHHC12"/>
    <property type="match status" value="1"/>
</dbReference>
<evidence type="ECO:0000313" key="12">
    <source>
        <dbReference type="EMBL" id="KAF5834962.1"/>
    </source>
</evidence>
<dbReference type="PROSITE" id="PS50216">
    <property type="entry name" value="DHHC"/>
    <property type="match status" value="1"/>
</dbReference>
<evidence type="ECO:0000256" key="2">
    <source>
        <dbReference type="ARBA" id="ARBA00008574"/>
    </source>
</evidence>
<evidence type="ECO:0000256" key="7">
    <source>
        <dbReference type="ARBA" id="ARBA00023139"/>
    </source>
</evidence>
<feature type="transmembrane region" description="Helical" evidence="10">
    <location>
        <begin position="164"/>
        <end position="193"/>
    </location>
</feature>
<evidence type="ECO:0000259" key="11">
    <source>
        <dbReference type="Pfam" id="PF01529"/>
    </source>
</evidence>
<comment type="similarity">
    <text evidence="2 10">Belongs to the DHHC palmitoyltransferase family.</text>
</comment>
<dbReference type="EMBL" id="MU069729">
    <property type="protein sequence ID" value="KAF5834962.1"/>
    <property type="molecule type" value="Genomic_DNA"/>
</dbReference>
<dbReference type="InterPro" id="IPR001594">
    <property type="entry name" value="Palmitoyltrfase_DHHC"/>
</dbReference>
<feature type="transmembrane region" description="Helical" evidence="10">
    <location>
        <begin position="15"/>
        <end position="34"/>
    </location>
</feature>
<proteinExistence type="inferred from homology"/>
<comment type="catalytic activity">
    <reaction evidence="10">
        <text>L-cysteinyl-[protein] + hexadecanoyl-CoA = S-hexadecanoyl-L-cysteinyl-[protein] + CoA</text>
        <dbReference type="Rhea" id="RHEA:36683"/>
        <dbReference type="Rhea" id="RHEA-COMP:10131"/>
        <dbReference type="Rhea" id="RHEA-COMP:11032"/>
        <dbReference type="ChEBI" id="CHEBI:29950"/>
        <dbReference type="ChEBI" id="CHEBI:57287"/>
        <dbReference type="ChEBI" id="CHEBI:57379"/>
        <dbReference type="ChEBI" id="CHEBI:74151"/>
        <dbReference type="EC" id="2.3.1.225"/>
    </reaction>
</comment>
<feature type="domain" description="Palmitoyltransferase DHHC" evidence="11">
    <location>
        <begin position="87"/>
        <end position="203"/>
    </location>
</feature>
<organism evidence="12 13">
    <name type="scientific">Dunaliella salina</name>
    <name type="common">Green alga</name>
    <name type="synonym">Protococcus salinus</name>
    <dbReference type="NCBI Taxonomy" id="3046"/>
    <lineage>
        <taxon>Eukaryota</taxon>
        <taxon>Viridiplantae</taxon>
        <taxon>Chlorophyta</taxon>
        <taxon>core chlorophytes</taxon>
        <taxon>Chlorophyceae</taxon>
        <taxon>CS clade</taxon>
        <taxon>Chlamydomonadales</taxon>
        <taxon>Dunaliellaceae</taxon>
        <taxon>Dunaliella</taxon>
    </lineage>
</organism>
<accession>A0ABQ7GK13</accession>
<dbReference type="PANTHER" id="PTHR22883">
    <property type="entry name" value="ZINC FINGER DHHC DOMAIN CONTAINING PROTEIN"/>
    <property type="match status" value="1"/>
</dbReference>
<evidence type="ECO:0000256" key="3">
    <source>
        <dbReference type="ARBA" id="ARBA00022679"/>
    </source>
</evidence>
<protein>
    <recommendedName>
        <fullName evidence="10">S-acyltransferase</fullName>
        <ecNumber evidence="10">2.3.1.225</ecNumber>
    </recommendedName>
    <alternativeName>
        <fullName evidence="10">Palmitoyltransferase</fullName>
    </alternativeName>
</protein>
<dbReference type="InterPro" id="IPR039859">
    <property type="entry name" value="PFA4/ZDH16/20/ERF2-like"/>
</dbReference>
<feature type="transmembrane region" description="Helical" evidence="10">
    <location>
        <begin position="124"/>
        <end position="144"/>
    </location>
</feature>
<dbReference type="Proteomes" id="UP000815325">
    <property type="component" value="Unassembled WGS sequence"/>
</dbReference>
<keyword evidence="8" id="KW-0449">Lipoprotein</keyword>
<comment type="subcellular location">
    <subcellularLocation>
        <location evidence="1">Endomembrane system</location>
        <topology evidence="1">Multi-pass membrane protein</topology>
    </subcellularLocation>
</comment>
<name>A0ABQ7GK13_DUNSA</name>
<keyword evidence="6 10" id="KW-0472">Membrane</keyword>
<keyword evidence="9 10" id="KW-0012">Acyltransferase</keyword>
<evidence type="ECO:0000256" key="9">
    <source>
        <dbReference type="ARBA" id="ARBA00023315"/>
    </source>
</evidence>
<keyword evidence="3 10" id="KW-0808">Transferase</keyword>
<keyword evidence="7" id="KW-0564">Palmitate</keyword>
<evidence type="ECO:0000256" key="6">
    <source>
        <dbReference type="ARBA" id="ARBA00023136"/>
    </source>
</evidence>
<evidence type="ECO:0000256" key="1">
    <source>
        <dbReference type="ARBA" id="ARBA00004127"/>
    </source>
</evidence>
<comment type="domain">
    <text evidence="10">The DHHC domain is required for palmitoyltransferase activity.</text>
</comment>
<reference evidence="12" key="1">
    <citation type="submission" date="2017-08" db="EMBL/GenBank/DDBJ databases">
        <authorList>
            <person name="Polle J.E."/>
            <person name="Barry K."/>
            <person name="Cushman J."/>
            <person name="Schmutz J."/>
            <person name="Tran D."/>
            <person name="Hathwaick L.T."/>
            <person name="Yim W.C."/>
            <person name="Jenkins J."/>
            <person name="Mckie-Krisberg Z.M."/>
            <person name="Prochnik S."/>
            <person name="Lindquist E."/>
            <person name="Dockter R.B."/>
            <person name="Adam C."/>
            <person name="Molina H."/>
            <person name="Bunkerborg J."/>
            <person name="Jin E."/>
            <person name="Buchheim M."/>
            <person name="Magnuson J."/>
        </authorList>
    </citation>
    <scope>NUCLEOTIDE SEQUENCE</scope>
    <source>
        <strain evidence="12">CCAP 19/18</strain>
    </source>
</reference>